<evidence type="ECO:0000313" key="4">
    <source>
        <dbReference type="Proteomes" id="UP000619743"/>
    </source>
</evidence>
<reference evidence="4" key="1">
    <citation type="journal article" date="2019" name="Int. J. Syst. Evol. Microbiol.">
        <title>The Global Catalogue of Microorganisms (GCM) 10K type strain sequencing project: providing services to taxonomists for standard genome sequencing and annotation.</title>
        <authorList>
            <consortium name="The Broad Institute Genomics Platform"/>
            <consortium name="The Broad Institute Genome Sequencing Center for Infectious Disease"/>
            <person name="Wu L."/>
            <person name="Ma J."/>
        </authorList>
    </citation>
    <scope>NUCLEOTIDE SEQUENCE [LARGE SCALE GENOMIC DNA]</scope>
    <source>
        <strain evidence="4">CGMCC 1.10130</strain>
    </source>
</reference>
<organism evidence="3 4">
    <name type="scientific">Neiella marina</name>
    <dbReference type="NCBI Taxonomy" id="508461"/>
    <lineage>
        <taxon>Bacteria</taxon>
        <taxon>Pseudomonadati</taxon>
        <taxon>Pseudomonadota</taxon>
        <taxon>Gammaproteobacteria</taxon>
        <taxon>Alteromonadales</taxon>
        <taxon>Echinimonadaceae</taxon>
        <taxon>Neiella</taxon>
    </lineage>
</organism>
<dbReference type="InterPro" id="IPR007038">
    <property type="entry name" value="HupE_UreJ"/>
</dbReference>
<feature type="transmembrane region" description="Helical" evidence="1">
    <location>
        <begin position="141"/>
        <end position="164"/>
    </location>
</feature>
<keyword evidence="1" id="KW-1133">Transmembrane helix</keyword>
<proteinExistence type="predicted"/>
<feature type="transmembrane region" description="Helical" evidence="1">
    <location>
        <begin position="66"/>
        <end position="87"/>
    </location>
</feature>
<keyword evidence="4" id="KW-1185">Reference proteome</keyword>
<accession>A0A8J2XP11</accession>
<sequence>MKKLTTMALLATTCVLSPAALAHAGHHDVSHWYSGLLHPLTGIDHLLTMLLMGVVTARLSNGQSKVLLSMIALSFVGGMLLTSLFTAPTTIEYLMMASVVLVPLAGLAIGRHHLLEAVSFVALALFGAAHGFVQGSEASGAVVVFGLGATVSSMMICGVGFSFAQVIKARVWSKQISQQTN</sequence>
<gene>
    <name evidence="3" type="ORF">GCM10011369_17710</name>
</gene>
<feature type="transmembrane region" description="Helical" evidence="1">
    <location>
        <begin position="40"/>
        <end position="59"/>
    </location>
</feature>
<dbReference type="Proteomes" id="UP000619743">
    <property type="component" value="Unassembled WGS sequence"/>
</dbReference>
<evidence type="ECO:0000256" key="2">
    <source>
        <dbReference type="SAM" id="SignalP"/>
    </source>
</evidence>
<keyword evidence="1" id="KW-0472">Membrane</keyword>
<keyword evidence="1" id="KW-0812">Transmembrane</keyword>
<dbReference type="AlphaFoldDB" id="A0A8J2XP11"/>
<dbReference type="RefSeq" id="WP_087505934.1">
    <property type="nucleotide sequence ID" value="NZ_BMDX01000007.1"/>
</dbReference>
<keyword evidence="2" id="KW-0732">Signal</keyword>
<dbReference type="EMBL" id="BMDX01000007">
    <property type="protein sequence ID" value="GGA76303.1"/>
    <property type="molecule type" value="Genomic_DNA"/>
</dbReference>
<evidence type="ECO:0000256" key="1">
    <source>
        <dbReference type="SAM" id="Phobius"/>
    </source>
</evidence>
<dbReference type="Pfam" id="PF04955">
    <property type="entry name" value="HupE_UreJ"/>
    <property type="match status" value="1"/>
</dbReference>
<comment type="caution">
    <text evidence="3">The sequence shown here is derived from an EMBL/GenBank/DDBJ whole genome shotgun (WGS) entry which is preliminary data.</text>
</comment>
<name>A0A8J2XP11_9GAMM</name>
<feature type="transmembrane region" description="Helical" evidence="1">
    <location>
        <begin position="117"/>
        <end position="135"/>
    </location>
</feature>
<dbReference type="OrthoDB" id="9808192at2"/>
<protein>
    <submittedName>
        <fullName evidence="3">Urease accessory protein UreJ</fullName>
    </submittedName>
</protein>
<feature type="signal peptide" evidence="2">
    <location>
        <begin position="1"/>
        <end position="22"/>
    </location>
</feature>
<feature type="transmembrane region" description="Helical" evidence="1">
    <location>
        <begin position="93"/>
        <end position="110"/>
    </location>
</feature>
<evidence type="ECO:0000313" key="3">
    <source>
        <dbReference type="EMBL" id="GGA76303.1"/>
    </source>
</evidence>
<feature type="chain" id="PRO_5035253578" evidence="2">
    <location>
        <begin position="23"/>
        <end position="181"/>
    </location>
</feature>